<accession>A0AA38HYW4</accession>
<gene>
    <name evidence="1" type="ORF">Zmor_023580</name>
</gene>
<reference evidence="1" key="1">
    <citation type="journal article" date="2023" name="G3 (Bethesda)">
        <title>Whole genome assemblies of Zophobas morio and Tenebrio molitor.</title>
        <authorList>
            <person name="Kaur S."/>
            <person name="Stinson S.A."/>
            <person name="diCenzo G.C."/>
        </authorList>
    </citation>
    <scope>NUCLEOTIDE SEQUENCE</scope>
    <source>
        <strain evidence="1">QUZm001</strain>
    </source>
</reference>
<evidence type="ECO:0000313" key="1">
    <source>
        <dbReference type="EMBL" id="KAJ3645964.1"/>
    </source>
</evidence>
<comment type="caution">
    <text evidence="1">The sequence shown here is derived from an EMBL/GenBank/DDBJ whole genome shotgun (WGS) entry which is preliminary data.</text>
</comment>
<sequence>MVLMSGVVTNTVELRNIDNGQASSTLHSIDDIDSDGESTASLIEKSINFENNILKVMNNNLRKKIFTLEDIIFQFEDSDSNKSKEQTVERIMDMVRALQITMNDSFKILFTEIKDIRLKLVCIERQIFSQKREGDTKKKTTLLKTTTDLDEGISVSHDKELLKYIDKTYTQWTEINHNEKLQTMTVSSAKKLPVKSTTTSESTNLLKPVEQPEELHHNIFKGDNSCSENDTSLNTQIQEQEKNKHPKSHLFRPKKFQGEAVVDENSGAFLGKKSPNSRNKKIWLFISRVQDHVSSDIVANFIANKTGQDQTTISVKLLEIHKNDADNKCFLVGVDPLLKDDVYKTSFWPKGVSFSRFDFKLGQRFLDC</sequence>
<keyword evidence="2" id="KW-1185">Reference proteome</keyword>
<dbReference type="AlphaFoldDB" id="A0AA38HYW4"/>
<organism evidence="1 2">
    <name type="scientific">Zophobas morio</name>
    <dbReference type="NCBI Taxonomy" id="2755281"/>
    <lineage>
        <taxon>Eukaryota</taxon>
        <taxon>Metazoa</taxon>
        <taxon>Ecdysozoa</taxon>
        <taxon>Arthropoda</taxon>
        <taxon>Hexapoda</taxon>
        <taxon>Insecta</taxon>
        <taxon>Pterygota</taxon>
        <taxon>Neoptera</taxon>
        <taxon>Endopterygota</taxon>
        <taxon>Coleoptera</taxon>
        <taxon>Polyphaga</taxon>
        <taxon>Cucujiformia</taxon>
        <taxon>Tenebrionidae</taxon>
        <taxon>Zophobas</taxon>
    </lineage>
</organism>
<proteinExistence type="predicted"/>
<evidence type="ECO:0000313" key="2">
    <source>
        <dbReference type="Proteomes" id="UP001168821"/>
    </source>
</evidence>
<dbReference type="Proteomes" id="UP001168821">
    <property type="component" value="Unassembled WGS sequence"/>
</dbReference>
<protein>
    <submittedName>
        <fullName evidence="1">Uncharacterized protein</fullName>
    </submittedName>
</protein>
<name>A0AA38HYW4_9CUCU</name>
<dbReference type="EMBL" id="JALNTZ010000007">
    <property type="protein sequence ID" value="KAJ3645964.1"/>
    <property type="molecule type" value="Genomic_DNA"/>
</dbReference>